<reference evidence="1" key="1">
    <citation type="submission" date="2017-05" db="UniProtKB">
        <authorList>
            <consortium name="EnsemblMetazoa"/>
        </authorList>
    </citation>
    <scope>IDENTIFICATION</scope>
</reference>
<sequence>MKQSFDCYGEEATSVIDIQELLFPEFTNFDDTVSTELCQHSPRNDLTQEALQLIFKSFASTTLSLVLDHLPGGQYHSVIDPQIALEVAFVPTTNSAQKRDFAILDGLLSQKPNDIILHWNFYSFIHKSKQHNGLQVKVKKRRKTT</sequence>
<accession>A0A1X7U2B9</accession>
<name>A0A1X7U2B9_AMPQE</name>
<dbReference type="AlphaFoldDB" id="A0A1X7U2B9"/>
<protein>
    <submittedName>
        <fullName evidence="1">Uncharacterized protein</fullName>
    </submittedName>
</protein>
<dbReference type="InParanoid" id="A0A1X7U2B9"/>
<evidence type="ECO:0000313" key="1">
    <source>
        <dbReference type="EnsemblMetazoa" id="Aqu2.1.21648_001"/>
    </source>
</evidence>
<organism evidence="1">
    <name type="scientific">Amphimedon queenslandica</name>
    <name type="common">Sponge</name>
    <dbReference type="NCBI Taxonomy" id="400682"/>
    <lineage>
        <taxon>Eukaryota</taxon>
        <taxon>Metazoa</taxon>
        <taxon>Porifera</taxon>
        <taxon>Demospongiae</taxon>
        <taxon>Heteroscleromorpha</taxon>
        <taxon>Haplosclerida</taxon>
        <taxon>Niphatidae</taxon>
        <taxon>Amphimedon</taxon>
    </lineage>
</organism>
<dbReference type="EnsemblMetazoa" id="Aqu2.1.21648_001">
    <property type="protein sequence ID" value="Aqu2.1.21648_001"/>
    <property type="gene ID" value="Aqu2.1.21648"/>
</dbReference>
<proteinExistence type="predicted"/>